<protein>
    <submittedName>
        <fullName evidence="2">Uncharacterized protein</fullName>
    </submittedName>
</protein>
<name>A0ABS3T4J2_9FLAO</name>
<keyword evidence="1" id="KW-0472">Membrane</keyword>
<evidence type="ECO:0000313" key="2">
    <source>
        <dbReference type="EMBL" id="MBO3117662.1"/>
    </source>
</evidence>
<organism evidence="2 3">
    <name type="scientific">Winogradskyella pelagia</name>
    <dbReference type="NCBI Taxonomy" id="2819984"/>
    <lineage>
        <taxon>Bacteria</taxon>
        <taxon>Pseudomonadati</taxon>
        <taxon>Bacteroidota</taxon>
        <taxon>Flavobacteriia</taxon>
        <taxon>Flavobacteriales</taxon>
        <taxon>Flavobacteriaceae</taxon>
        <taxon>Winogradskyella</taxon>
    </lineage>
</organism>
<dbReference type="RefSeq" id="WP_208155018.1">
    <property type="nucleotide sequence ID" value="NZ_JAGEVF010000011.1"/>
</dbReference>
<reference evidence="2 3" key="1">
    <citation type="submission" date="2021-03" db="EMBL/GenBank/DDBJ databases">
        <title>Winogradskyella sp. nov., isolated from costal sediment.</title>
        <authorList>
            <person name="Gao C."/>
        </authorList>
    </citation>
    <scope>NUCLEOTIDE SEQUENCE [LARGE SCALE GENOMIC DNA]</scope>
    <source>
        <strain evidence="2 3">DF17</strain>
    </source>
</reference>
<dbReference type="EMBL" id="JAGEVF010000011">
    <property type="protein sequence ID" value="MBO3117662.1"/>
    <property type="molecule type" value="Genomic_DNA"/>
</dbReference>
<gene>
    <name evidence="2" type="ORF">J4050_12970</name>
</gene>
<sequence>MDNDNYLKDISEIKSLMHKSSRFISLSGLSGILAGIYALTGSALAYWLVTTDNNNTINVNENIFSFILIILASIAFLSIITAILLSIKKAKKNGEAIWDSTSKRLVLNFLTPLLTGGLYIIIVLNTQPYGQTAALMLIFYGLALISASKHSIGDIKYLGFLEITIGIFCAQMPDYGFWLWVLGFGILHIIYGIWMYFKYDLKTQ</sequence>
<feature type="transmembrane region" description="Helical" evidence="1">
    <location>
        <begin position="63"/>
        <end position="85"/>
    </location>
</feature>
<evidence type="ECO:0000313" key="3">
    <source>
        <dbReference type="Proteomes" id="UP000676776"/>
    </source>
</evidence>
<accession>A0ABS3T4J2</accession>
<comment type="caution">
    <text evidence="2">The sequence shown here is derived from an EMBL/GenBank/DDBJ whole genome shotgun (WGS) entry which is preliminary data.</text>
</comment>
<feature type="transmembrane region" description="Helical" evidence="1">
    <location>
        <begin position="128"/>
        <end position="145"/>
    </location>
</feature>
<keyword evidence="1" id="KW-1133">Transmembrane helix</keyword>
<evidence type="ECO:0000256" key="1">
    <source>
        <dbReference type="SAM" id="Phobius"/>
    </source>
</evidence>
<keyword evidence="1" id="KW-0812">Transmembrane</keyword>
<feature type="transmembrane region" description="Helical" evidence="1">
    <location>
        <begin position="179"/>
        <end position="197"/>
    </location>
</feature>
<proteinExistence type="predicted"/>
<dbReference type="Proteomes" id="UP000676776">
    <property type="component" value="Unassembled WGS sequence"/>
</dbReference>
<feature type="transmembrane region" description="Helical" evidence="1">
    <location>
        <begin position="105"/>
        <end position="122"/>
    </location>
</feature>
<feature type="transmembrane region" description="Helical" evidence="1">
    <location>
        <begin position="23"/>
        <end position="48"/>
    </location>
</feature>
<keyword evidence="3" id="KW-1185">Reference proteome</keyword>